<organism evidence="1 2">
    <name type="scientific">Nelumbo nucifera</name>
    <name type="common">Sacred lotus</name>
    <dbReference type="NCBI Taxonomy" id="4432"/>
    <lineage>
        <taxon>Eukaryota</taxon>
        <taxon>Viridiplantae</taxon>
        <taxon>Streptophyta</taxon>
        <taxon>Embryophyta</taxon>
        <taxon>Tracheophyta</taxon>
        <taxon>Spermatophyta</taxon>
        <taxon>Magnoliopsida</taxon>
        <taxon>Proteales</taxon>
        <taxon>Nelumbonaceae</taxon>
        <taxon>Nelumbo</taxon>
    </lineage>
</organism>
<evidence type="ECO:0000313" key="1">
    <source>
        <dbReference type="EMBL" id="DAD48392.1"/>
    </source>
</evidence>
<accession>A0A822ZT14</accession>
<protein>
    <submittedName>
        <fullName evidence="1">Uncharacterized protein</fullName>
    </submittedName>
</protein>
<proteinExistence type="predicted"/>
<dbReference type="EMBL" id="DUZY01000008">
    <property type="protein sequence ID" value="DAD48392.1"/>
    <property type="molecule type" value="Genomic_DNA"/>
</dbReference>
<dbReference type="Proteomes" id="UP000607653">
    <property type="component" value="Unassembled WGS sequence"/>
</dbReference>
<gene>
    <name evidence="1" type="ORF">HUJ06_018329</name>
</gene>
<evidence type="ECO:0000313" key="2">
    <source>
        <dbReference type="Proteomes" id="UP000607653"/>
    </source>
</evidence>
<comment type="caution">
    <text evidence="1">The sequence shown here is derived from an EMBL/GenBank/DDBJ whole genome shotgun (WGS) entry which is preliminary data.</text>
</comment>
<keyword evidence="2" id="KW-1185">Reference proteome</keyword>
<reference evidence="1 2" key="1">
    <citation type="journal article" date="2020" name="Mol. Biol. Evol.">
        <title>Distinct Expression and Methylation Patterns for Genes with Different Fates following a Single Whole-Genome Duplication in Flowering Plants.</title>
        <authorList>
            <person name="Shi T."/>
            <person name="Rahmani R.S."/>
            <person name="Gugger P.F."/>
            <person name="Wang M."/>
            <person name="Li H."/>
            <person name="Zhang Y."/>
            <person name="Li Z."/>
            <person name="Wang Q."/>
            <person name="Van de Peer Y."/>
            <person name="Marchal K."/>
            <person name="Chen J."/>
        </authorList>
    </citation>
    <scope>NUCLEOTIDE SEQUENCE [LARGE SCALE GENOMIC DNA]</scope>
    <source>
        <tissue evidence="1">Leaf</tissue>
    </source>
</reference>
<name>A0A822ZT14_NELNU</name>
<sequence length="26" mass="2684">MGTSCASPSVPIVFGCPTPTQILDYV</sequence>
<dbReference type="AlphaFoldDB" id="A0A822ZT14"/>